<name>A0A317CXL1_9ACTN</name>
<evidence type="ECO:0000313" key="3">
    <source>
        <dbReference type="Proteomes" id="UP000246050"/>
    </source>
</evidence>
<dbReference type="Proteomes" id="UP000246050">
    <property type="component" value="Unassembled WGS sequence"/>
</dbReference>
<sequence>MEIRAQQASTGVPYLEAMRQALSPTTAPTPAPVSPQVELRPPLAAWRRPVYCRYWADLIARHGELIALTISDGDGWWGLDDLARGVAGALQERPAGERGAWIGIGGGYKATKREHLAGIAAALDGADALRRLTVRVLPDPAVCEHPSCRRRRGEPPIEKTGAGDPPARPAAPRGVMTLGPSLSLAEVMEAHPTLGYAGFRVFDSRLSREERDQQLHFQPGAFA</sequence>
<evidence type="ECO:0000256" key="1">
    <source>
        <dbReference type="SAM" id="MobiDB-lite"/>
    </source>
</evidence>
<gene>
    <name evidence="2" type="ORF">DKT69_34905</name>
</gene>
<proteinExistence type="predicted"/>
<protein>
    <submittedName>
        <fullName evidence="2">Uncharacterized protein</fullName>
    </submittedName>
</protein>
<organism evidence="2 3">
    <name type="scientific">Micromonospora sicca</name>
    <dbReference type="NCBI Taxonomy" id="2202420"/>
    <lineage>
        <taxon>Bacteria</taxon>
        <taxon>Bacillati</taxon>
        <taxon>Actinomycetota</taxon>
        <taxon>Actinomycetes</taxon>
        <taxon>Micromonosporales</taxon>
        <taxon>Micromonosporaceae</taxon>
        <taxon>Micromonospora</taxon>
    </lineage>
</organism>
<comment type="caution">
    <text evidence="2">The sequence shown here is derived from an EMBL/GenBank/DDBJ whole genome shotgun (WGS) entry which is preliminary data.</text>
</comment>
<dbReference type="EMBL" id="QGKS01000482">
    <property type="protein sequence ID" value="PWR07358.1"/>
    <property type="molecule type" value="Genomic_DNA"/>
</dbReference>
<feature type="compositionally biased region" description="Low complexity" evidence="1">
    <location>
        <begin position="162"/>
        <end position="172"/>
    </location>
</feature>
<accession>A0A317CXL1</accession>
<evidence type="ECO:0000313" key="2">
    <source>
        <dbReference type="EMBL" id="PWR07358.1"/>
    </source>
</evidence>
<feature type="region of interest" description="Disordered" evidence="1">
    <location>
        <begin position="147"/>
        <end position="172"/>
    </location>
</feature>
<reference evidence="2 3" key="1">
    <citation type="submission" date="2018-05" db="EMBL/GenBank/DDBJ databases">
        <title>Micromonosporas from Atacama Desert.</title>
        <authorList>
            <person name="Carro L."/>
            <person name="Golinska P."/>
            <person name="Klenk H.-P."/>
            <person name="Goodfellow M."/>
        </authorList>
    </citation>
    <scope>NUCLEOTIDE SEQUENCE [LARGE SCALE GENOMIC DNA]</scope>
    <source>
        <strain evidence="2 3">4G51</strain>
    </source>
</reference>
<dbReference type="AlphaFoldDB" id="A0A317CXL1"/>